<reference evidence="1 2" key="1">
    <citation type="journal article" date="2016" name="Nat. Commun.">
        <title>Extremotolerant tardigrade genome and improved radiotolerance of human cultured cells by tardigrade-unique protein.</title>
        <authorList>
            <person name="Hashimoto T."/>
            <person name="Horikawa D.D."/>
            <person name="Saito Y."/>
            <person name="Kuwahara H."/>
            <person name="Kozuka-Hata H."/>
            <person name="Shin-I T."/>
            <person name="Minakuchi Y."/>
            <person name="Ohishi K."/>
            <person name="Motoyama A."/>
            <person name="Aizu T."/>
            <person name="Enomoto A."/>
            <person name="Kondo K."/>
            <person name="Tanaka S."/>
            <person name="Hara Y."/>
            <person name="Koshikawa S."/>
            <person name="Sagara H."/>
            <person name="Miura T."/>
            <person name="Yokobori S."/>
            <person name="Miyagawa K."/>
            <person name="Suzuki Y."/>
            <person name="Kubo T."/>
            <person name="Oyama M."/>
            <person name="Kohara Y."/>
            <person name="Fujiyama A."/>
            <person name="Arakawa K."/>
            <person name="Katayama T."/>
            <person name="Toyoda A."/>
            <person name="Kunieda T."/>
        </authorList>
    </citation>
    <scope>NUCLEOTIDE SEQUENCE [LARGE SCALE GENOMIC DNA]</scope>
    <source>
        <strain evidence="1 2">YOKOZUNA-1</strain>
    </source>
</reference>
<keyword evidence="2" id="KW-1185">Reference proteome</keyword>
<dbReference type="EMBL" id="BDGG01000001">
    <property type="protein sequence ID" value="GAU89773.1"/>
    <property type="molecule type" value="Genomic_DNA"/>
</dbReference>
<dbReference type="Proteomes" id="UP000186922">
    <property type="component" value="Unassembled WGS sequence"/>
</dbReference>
<comment type="caution">
    <text evidence="1">The sequence shown here is derived from an EMBL/GenBank/DDBJ whole genome shotgun (WGS) entry which is preliminary data.</text>
</comment>
<organism evidence="1 2">
    <name type="scientific">Ramazzottius varieornatus</name>
    <name type="common">Water bear</name>
    <name type="synonym">Tardigrade</name>
    <dbReference type="NCBI Taxonomy" id="947166"/>
    <lineage>
        <taxon>Eukaryota</taxon>
        <taxon>Metazoa</taxon>
        <taxon>Ecdysozoa</taxon>
        <taxon>Tardigrada</taxon>
        <taxon>Eutardigrada</taxon>
        <taxon>Parachela</taxon>
        <taxon>Hypsibioidea</taxon>
        <taxon>Ramazzottiidae</taxon>
        <taxon>Ramazzottius</taxon>
    </lineage>
</organism>
<name>A0A1D1UTR9_RAMVA</name>
<evidence type="ECO:0000313" key="2">
    <source>
        <dbReference type="Proteomes" id="UP000186922"/>
    </source>
</evidence>
<dbReference type="AlphaFoldDB" id="A0A1D1UTR9"/>
<evidence type="ECO:0000313" key="1">
    <source>
        <dbReference type="EMBL" id="GAU89773.1"/>
    </source>
</evidence>
<protein>
    <submittedName>
        <fullName evidence="1">Uncharacterized protein</fullName>
    </submittedName>
</protein>
<sequence length="107" mass="11715">MDSVTSSRAAGKLFRTLNVEWSPSSSYSKKFQTGKFFFLPPADFFKFRTLTFGVPIEILSSLATDGDGGGTQLSENVVKSTTDSLEDVLVEGFLPIFCVSALRCLLF</sequence>
<proteinExistence type="predicted"/>
<accession>A0A1D1UTR9</accession>
<gene>
    <name evidence="1" type="primary">RvY_02284-1</name>
    <name evidence="1" type="synonym">RvY_02284.1</name>
    <name evidence="1" type="ORF">RvY_02284</name>
</gene>